<feature type="region of interest" description="Disordered" evidence="10">
    <location>
        <begin position="127"/>
        <end position="160"/>
    </location>
</feature>
<dbReference type="GO" id="GO:0004823">
    <property type="term" value="F:leucine-tRNA ligase activity"/>
    <property type="evidence" value="ECO:0007669"/>
    <property type="project" value="UniProtKB-EC"/>
</dbReference>
<evidence type="ECO:0000256" key="6">
    <source>
        <dbReference type="ARBA" id="ARBA00022917"/>
    </source>
</evidence>
<evidence type="ECO:0000256" key="3">
    <source>
        <dbReference type="ARBA" id="ARBA00022598"/>
    </source>
</evidence>
<dbReference type="PROSITE" id="PS00178">
    <property type="entry name" value="AA_TRNA_LIGASE_I"/>
    <property type="match status" value="1"/>
</dbReference>
<evidence type="ECO:0000256" key="8">
    <source>
        <dbReference type="ARBA" id="ARBA00030520"/>
    </source>
</evidence>
<feature type="domain" description="Aminoacyl-tRNA synthetase class Ia" evidence="11">
    <location>
        <begin position="198"/>
        <end position="764"/>
    </location>
</feature>
<protein>
    <recommendedName>
        <fullName evidence="2">leucine--tRNA ligase</fullName>
        <ecNumber evidence="2">6.1.1.4</ecNumber>
    </recommendedName>
    <alternativeName>
        <fullName evidence="8">Leucyl-tRNA synthetase</fullName>
    </alternativeName>
</protein>
<dbReference type="InterPro" id="IPR009008">
    <property type="entry name" value="Val/Leu/Ile-tRNA-synth_edit"/>
</dbReference>
<evidence type="ECO:0000259" key="11">
    <source>
        <dbReference type="Pfam" id="PF00133"/>
    </source>
</evidence>
<dbReference type="SUPFAM" id="SSF47323">
    <property type="entry name" value="Anticodon-binding domain of a subclass of class I aminoacyl-tRNA synthetases"/>
    <property type="match status" value="1"/>
</dbReference>
<keyword evidence="6 9" id="KW-0648">Protein biosynthesis</keyword>
<evidence type="ECO:0000256" key="9">
    <source>
        <dbReference type="RuleBase" id="RU363035"/>
    </source>
</evidence>
<reference evidence="13" key="1">
    <citation type="submission" date="2021-01" db="EMBL/GenBank/DDBJ databases">
        <authorList>
            <person name="Corre E."/>
            <person name="Pelletier E."/>
            <person name="Niang G."/>
            <person name="Scheremetjew M."/>
            <person name="Finn R."/>
            <person name="Kale V."/>
            <person name="Holt S."/>
            <person name="Cochrane G."/>
            <person name="Meng A."/>
            <person name="Brown T."/>
            <person name="Cohen L."/>
        </authorList>
    </citation>
    <scope>NUCLEOTIDE SEQUENCE</scope>
    <source>
        <strain evidence="13">CCMP219</strain>
    </source>
</reference>
<dbReference type="InterPro" id="IPR002300">
    <property type="entry name" value="aa-tRNA-synth_Ia"/>
</dbReference>
<dbReference type="PANTHER" id="PTHR45794:SF1">
    <property type="entry name" value="LEUCINE--TRNA LIGASE, CYTOPLASMIC"/>
    <property type="match status" value="1"/>
</dbReference>
<organism evidence="13">
    <name type="scientific">Chlamydomonas euryale</name>
    <dbReference type="NCBI Taxonomy" id="1486919"/>
    <lineage>
        <taxon>Eukaryota</taxon>
        <taxon>Viridiplantae</taxon>
        <taxon>Chlorophyta</taxon>
        <taxon>core chlorophytes</taxon>
        <taxon>Chlorophyceae</taxon>
        <taxon>CS clade</taxon>
        <taxon>Chlamydomonadales</taxon>
        <taxon>Chlamydomonadaceae</taxon>
        <taxon>Chlamydomonas</taxon>
    </lineage>
</organism>
<proteinExistence type="inferred from homology"/>
<dbReference type="InterPro" id="IPR004493">
    <property type="entry name" value="Leu-tRNA-synth_Ia_arc/euk"/>
</dbReference>
<dbReference type="Gene3D" id="3.40.50.620">
    <property type="entry name" value="HUPs"/>
    <property type="match status" value="1"/>
</dbReference>
<dbReference type="GO" id="GO:0006429">
    <property type="term" value="P:leucyl-tRNA aminoacylation"/>
    <property type="evidence" value="ECO:0007669"/>
    <property type="project" value="InterPro"/>
</dbReference>
<dbReference type="EC" id="6.1.1.4" evidence="2"/>
<dbReference type="EMBL" id="HBEC01034994">
    <property type="protein sequence ID" value="CAD8301836.1"/>
    <property type="molecule type" value="Transcribed_RNA"/>
</dbReference>
<name>A0A7R9VPI1_9CHLO</name>
<dbReference type="GO" id="GO:0048608">
    <property type="term" value="P:reproductive structure development"/>
    <property type="evidence" value="ECO:0007669"/>
    <property type="project" value="UniProtKB-ARBA"/>
</dbReference>
<evidence type="ECO:0000256" key="4">
    <source>
        <dbReference type="ARBA" id="ARBA00022741"/>
    </source>
</evidence>
<dbReference type="CDD" id="cd07959">
    <property type="entry name" value="Anticodon_Ia_Leu_AEc"/>
    <property type="match status" value="1"/>
</dbReference>
<comment type="similarity">
    <text evidence="1 9">Belongs to the class-I aminoacyl-tRNA synthetase family.</text>
</comment>
<gene>
    <name evidence="13" type="ORF">CEUR00632_LOCUS16262</name>
</gene>
<evidence type="ECO:0000256" key="1">
    <source>
        <dbReference type="ARBA" id="ARBA00005594"/>
    </source>
</evidence>
<evidence type="ECO:0000256" key="7">
    <source>
        <dbReference type="ARBA" id="ARBA00023146"/>
    </source>
</evidence>
<feature type="domain" description="Methionyl/Valyl/Leucyl/Isoleucyl-tRNA synthetase anticodon-binding" evidence="12">
    <location>
        <begin position="804"/>
        <end position="936"/>
    </location>
</feature>
<dbReference type="Pfam" id="PF08264">
    <property type="entry name" value="Anticodon_1"/>
    <property type="match status" value="1"/>
</dbReference>
<feature type="domain" description="Aminoacyl-tRNA synthetase class Ia" evidence="11">
    <location>
        <begin position="27"/>
        <end position="108"/>
    </location>
</feature>
<dbReference type="SUPFAM" id="SSF52374">
    <property type="entry name" value="Nucleotidylyl transferase"/>
    <property type="match status" value="1"/>
</dbReference>
<dbReference type="InterPro" id="IPR009080">
    <property type="entry name" value="tRNAsynth_Ia_anticodon-bd"/>
</dbReference>
<keyword evidence="4 9" id="KW-0547">Nucleotide-binding</keyword>
<evidence type="ECO:0000256" key="10">
    <source>
        <dbReference type="SAM" id="MobiDB-lite"/>
    </source>
</evidence>
<dbReference type="NCBIfam" id="TIGR00395">
    <property type="entry name" value="leuS_arch"/>
    <property type="match status" value="1"/>
</dbReference>
<evidence type="ECO:0000256" key="5">
    <source>
        <dbReference type="ARBA" id="ARBA00022840"/>
    </source>
</evidence>
<accession>A0A7R9VPI1</accession>
<keyword evidence="5 9" id="KW-0067">ATP-binding</keyword>
<dbReference type="InterPro" id="IPR001412">
    <property type="entry name" value="aa-tRNA-synth_I_CS"/>
</dbReference>
<dbReference type="Pfam" id="PF00133">
    <property type="entry name" value="tRNA-synt_1"/>
    <property type="match status" value="2"/>
</dbReference>
<evidence type="ECO:0000259" key="12">
    <source>
        <dbReference type="Pfam" id="PF08264"/>
    </source>
</evidence>
<keyword evidence="3 9" id="KW-0436">Ligase</keyword>
<dbReference type="PANTHER" id="PTHR45794">
    <property type="entry name" value="LEUCYL-TRNA SYNTHETASE"/>
    <property type="match status" value="1"/>
</dbReference>
<evidence type="ECO:0000256" key="2">
    <source>
        <dbReference type="ARBA" id="ARBA00013164"/>
    </source>
</evidence>
<dbReference type="SUPFAM" id="SSF50677">
    <property type="entry name" value="ValRS/IleRS/LeuRS editing domain"/>
    <property type="match status" value="1"/>
</dbReference>
<keyword evidence="7 9" id="KW-0030">Aminoacyl-tRNA synthetase</keyword>
<dbReference type="InterPro" id="IPR014729">
    <property type="entry name" value="Rossmann-like_a/b/a_fold"/>
</dbReference>
<dbReference type="GO" id="GO:0005524">
    <property type="term" value="F:ATP binding"/>
    <property type="evidence" value="ECO:0007669"/>
    <property type="project" value="UniProtKB-KW"/>
</dbReference>
<dbReference type="InterPro" id="IPR013155">
    <property type="entry name" value="M/V/L/I-tRNA-synth_anticd-bd"/>
</dbReference>
<feature type="compositionally biased region" description="Low complexity" evidence="10">
    <location>
        <begin position="130"/>
        <end position="140"/>
    </location>
</feature>
<sequence>MASAAKEGEPQNFARRDQLLAIQAEAQKRWEAGKVFEVDAPAEGASTPDDKFFGNFPYPYMNGMLHLGHAFSLSKLEFASAYHRLLGKKVLFPQGFHCTGMPIKACADRLARELRTYGNPPVFPTEEEAAASVTAEPEAAPEAKTDPTKYKSTKSKAGAKKGTGSYQYQILQSVGISEADIPAFSDPLHWLDFFPPLAKSDITAMGCGVDWRRSFITTDVNPFYDSFVRWQFNLLRKLGKVIKDKRFTVYSPLDGQPCADHDRASGEGVGPQEYTLIKMKALELPGKLSQLQGQGTVYFMAATLRPETMYGQTNCWALPEGDYGAFRGLDGEIYIMAARAALNLSYQEKTPVAGQPECLLELKGQDLIGTPLASPNAVHARVYVLPLLTILMNKGTGIVTSVPSDSPDDYMALSDLKKKPKLREKFGVSDEWVMPFDVIPIIDVPELGNMAAVKVCEDMKIQSQNDTTKLAEAKGIVYLKGFNEGVLCVGPHAGKKVSEVKPIIRNEMLASGQAMLYSEPEKPVVSRSGDDCVVALTDQWYLTYGEDEWRALTREALNQLETYGDEAKNQFVSCLGWLQQWACSRSFGLGTRVPWDKDFLIESLSDSTIYMAYYTVAHVLQEGDMYCKSGSPSGTIKPEHVTDEVWDYVFLGKQLPSNCPISEQTLAKMRREFEYWYPFDLRVSGKDLIQNHLSFSLYTHTAVFPREHWPRAFRTNGHLLLNNAKMAKSTGNFKTLKQSIEEFSADAMRWALADAGDTMEDANFETSTANAAILRITKELAWIEDVLAEGAGLRAPGAELTLQDKIMLNEVNIACVRARDAYEKMLFREALKSAAYDLGNARDTYRFATAGAEGMSRDVVLRYIEASAQLLAPIIPHTSDHIWVNVLKKDGSVLTAGWPKTETPDFVMQRASKYIEDQIVSMRKLVAKAEAPPKKKKGPPEPAGKVVHGDVYVAERFVGWQEKTLLALQGAFDAKTKTFAADVNDQVVAAVAADETLAGLNEKQIKATVLPFAKFKMEEAGGGGLQVLDVKLPFDEVAMLEANLEYLKRALKLPSVRIAVITDADAVAQAAHPVDIKAAYPGNPATSFTLEAPTTA</sequence>
<evidence type="ECO:0000313" key="13">
    <source>
        <dbReference type="EMBL" id="CAD8301836.1"/>
    </source>
</evidence>
<dbReference type="Gene3D" id="1.10.730.10">
    <property type="entry name" value="Isoleucyl-tRNA Synthetase, Domain 1"/>
    <property type="match status" value="1"/>
</dbReference>
<dbReference type="Gene3D" id="3.90.740.10">
    <property type="entry name" value="Valyl/Leucyl/Isoleucyl-tRNA synthetase, editing domain"/>
    <property type="match status" value="1"/>
</dbReference>
<dbReference type="GO" id="GO:0002161">
    <property type="term" value="F:aminoacyl-tRNA deacylase activity"/>
    <property type="evidence" value="ECO:0007669"/>
    <property type="project" value="InterPro"/>
</dbReference>
<dbReference type="AlphaFoldDB" id="A0A7R9VPI1"/>
<dbReference type="FunFam" id="3.90.740.10:FF:000001">
    <property type="entry name" value="Leucine--tRNA ligase, cytoplasmic"/>
    <property type="match status" value="1"/>
</dbReference>
<dbReference type="GO" id="GO:0009791">
    <property type="term" value="P:post-embryonic development"/>
    <property type="evidence" value="ECO:0007669"/>
    <property type="project" value="UniProtKB-ARBA"/>
</dbReference>